<dbReference type="PANTHER" id="PTHR44376:SF8">
    <property type="entry name" value="TRANSCRIPTIONAL COREPRESSOR LEUNIG-LIKE"/>
    <property type="match status" value="1"/>
</dbReference>
<dbReference type="AlphaFoldDB" id="A0A8T1PAD9"/>
<dbReference type="PROSITE" id="PS50294">
    <property type="entry name" value="WD_REPEATS_REGION"/>
    <property type="match status" value="3"/>
</dbReference>
<comment type="caution">
    <text evidence="3">The sequence shown here is derived from an EMBL/GenBank/DDBJ whole genome shotgun (WGS) entry which is preliminary data.</text>
</comment>
<dbReference type="SMART" id="SM00320">
    <property type="entry name" value="WD40"/>
    <property type="match status" value="6"/>
</dbReference>
<keyword evidence="4" id="KW-1185">Reference proteome</keyword>
<evidence type="ECO:0000256" key="2">
    <source>
        <dbReference type="SAM" id="MobiDB-lite"/>
    </source>
</evidence>
<dbReference type="PROSITE" id="PS00678">
    <property type="entry name" value="WD_REPEATS_1"/>
    <property type="match status" value="1"/>
</dbReference>
<name>A0A8T1PAD9_CARIL</name>
<evidence type="ECO:0000256" key="1">
    <source>
        <dbReference type="PROSITE-ProRule" id="PRU00221"/>
    </source>
</evidence>
<dbReference type="Pfam" id="PF00400">
    <property type="entry name" value="WD40"/>
    <property type="match status" value="5"/>
</dbReference>
<dbReference type="InterPro" id="IPR001680">
    <property type="entry name" value="WD40_rpt"/>
</dbReference>
<sequence length="674" mass="74997">MAGSDGWDAGKMFELYLHDYMVKRKMHKTAAIFRNEANVGDTQVVVDSTEGFLHEWWSPFYDTYASRQLKYQPAKEGAPIQVPMNRHWPGPLPVIADHADHVKFGAPSACILARKMYEEDCLRHHTATFNPNLGPLDVNKPSFPMSAAIGSSHPQQQTLKRAQIQDISMEKTTPMDSMLYGIPEAELPITGPYDAVFVGMNQGINSAPLNGWPLTVANSQKQFQMLTLECYQPPLAQVLSSTHGKQASTFPGSPVNFGSPNLMLPSIESSMKNGQTMVQMKRTLENQFQHDELEHQQLLENGRKRNTKPYSRAQDHALDFKNTEGKPVENVESFLPHNDQSSESSDSTSTPFGSSKHRSVACIKDGYNGNSSILAVACWEEYGFTFEEVITLQCSNGLSCCHFSSDGELLASAGNIRKVMIWDMETYGSISTSKGHTFLITDLRFRPSSTLFATSSVDRTVRIWDAARPNKSLYKLLGHAQQVMSLDFHPQKLDLLCSCDLNNEIRLWNINNHSCTRVSKGATKQVRFQPQFGKILATVARNIINLIDVETDSLQFYLKGHVKDILSICWDTSGKYIASVSEDSARVWSAISGGKCINELSSNGKKFRSCTFHPGYSQLLIIGGDRSLELWDPTENNKTCSVPAHDGLIAALVDSPQTGMVASTCRDDCVKLWK</sequence>
<feature type="repeat" description="WD" evidence="1">
    <location>
        <begin position="433"/>
        <end position="465"/>
    </location>
</feature>
<accession>A0A8T1PAD9</accession>
<proteinExistence type="predicted"/>
<dbReference type="PROSITE" id="PS50082">
    <property type="entry name" value="WD_REPEATS_2"/>
    <property type="match status" value="3"/>
</dbReference>
<feature type="repeat" description="WD" evidence="1">
    <location>
        <begin position="476"/>
        <end position="518"/>
    </location>
</feature>
<dbReference type="EMBL" id="CM031818">
    <property type="protein sequence ID" value="KAG6638664.1"/>
    <property type="molecule type" value="Genomic_DNA"/>
</dbReference>
<dbReference type="Proteomes" id="UP000811609">
    <property type="component" value="Chromosome 10"/>
</dbReference>
<dbReference type="InterPro" id="IPR019775">
    <property type="entry name" value="WD40_repeat_CS"/>
</dbReference>
<feature type="region of interest" description="Disordered" evidence="2">
    <location>
        <begin position="332"/>
        <end position="355"/>
    </location>
</feature>
<feature type="compositionally biased region" description="Low complexity" evidence="2">
    <location>
        <begin position="341"/>
        <end position="354"/>
    </location>
</feature>
<organism evidence="3 4">
    <name type="scientific">Carya illinoinensis</name>
    <name type="common">Pecan</name>
    <dbReference type="NCBI Taxonomy" id="32201"/>
    <lineage>
        <taxon>Eukaryota</taxon>
        <taxon>Viridiplantae</taxon>
        <taxon>Streptophyta</taxon>
        <taxon>Embryophyta</taxon>
        <taxon>Tracheophyta</taxon>
        <taxon>Spermatophyta</taxon>
        <taxon>Magnoliopsida</taxon>
        <taxon>eudicotyledons</taxon>
        <taxon>Gunneridae</taxon>
        <taxon>Pentapetalae</taxon>
        <taxon>rosids</taxon>
        <taxon>fabids</taxon>
        <taxon>Fagales</taxon>
        <taxon>Juglandaceae</taxon>
        <taxon>Carya</taxon>
    </lineage>
</organism>
<evidence type="ECO:0000313" key="3">
    <source>
        <dbReference type="EMBL" id="KAG6638664.1"/>
    </source>
</evidence>
<dbReference type="CDD" id="cd00200">
    <property type="entry name" value="WD40"/>
    <property type="match status" value="1"/>
</dbReference>
<dbReference type="GO" id="GO:0003714">
    <property type="term" value="F:transcription corepressor activity"/>
    <property type="evidence" value="ECO:0007669"/>
    <property type="project" value="InterPro"/>
</dbReference>
<feature type="repeat" description="WD" evidence="1">
    <location>
        <begin position="642"/>
        <end position="674"/>
    </location>
</feature>
<evidence type="ECO:0008006" key="5">
    <source>
        <dbReference type="Google" id="ProtNLM"/>
    </source>
</evidence>
<evidence type="ECO:0000313" key="4">
    <source>
        <dbReference type="Proteomes" id="UP000811609"/>
    </source>
</evidence>
<reference evidence="3" key="1">
    <citation type="submission" date="2020-12" db="EMBL/GenBank/DDBJ databases">
        <title>WGS assembly of Carya illinoinensis cv. Pawnee.</title>
        <authorList>
            <person name="Platts A."/>
            <person name="Shu S."/>
            <person name="Wright S."/>
            <person name="Barry K."/>
            <person name="Edger P."/>
            <person name="Pires J.C."/>
            <person name="Schmutz J."/>
        </authorList>
    </citation>
    <scope>NUCLEOTIDE SEQUENCE</scope>
    <source>
        <tissue evidence="3">Leaf</tissue>
    </source>
</reference>
<keyword evidence="1" id="KW-0853">WD repeat</keyword>
<dbReference type="PANTHER" id="PTHR44376">
    <property type="entry name" value="TRANSCRIPTIONAL REGULATOR OF FILAMENTOUS GROWTH FLO8"/>
    <property type="match status" value="1"/>
</dbReference>
<protein>
    <recommendedName>
        <fullName evidence="5">Transcriptional corepressor LEUNIG-like</fullName>
    </recommendedName>
</protein>
<gene>
    <name evidence="3" type="ORF">CIPAW_10G050500</name>
</gene>
<dbReference type="InterPro" id="IPR044716">
    <property type="entry name" value="LEUNIG-like"/>
</dbReference>